<accession>A0A075MAC2</accession>
<evidence type="ECO:0000256" key="11">
    <source>
        <dbReference type="ARBA" id="ARBA00022801"/>
    </source>
</evidence>
<dbReference type="PROSITE" id="PS51691">
    <property type="entry name" value="PEPTIDASE_S6"/>
    <property type="match status" value="1"/>
</dbReference>
<dbReference type="EMBL" id="AP018803">
    <property type="protein sequence ID" value="BBF56821.1"/>
    <property type="molecule type" value="Genomic_DNA"/>
</dbReference>
<evidence type="ECO:0000313" key="20">
    <source>
        <dbReference type="EMBL" id="BBF56821.1"/>
    </source>
</evidence>
<evidence type="ECO:0000256" key="14">
    <source>
        <dbReference type="ARBA" id="ARBA00023136"/>
    </source>
</evidence>
<evidence type="ECO:0000256" key="7">
    <source>
        <dbReference type="ARBA" id="ARBA00022670"/>
    </source>
</evidence>
<keyword evidence="12" id="KW-0720">Serine protease</keyword>
<keyword evidence="11" id="KW-0378">Hydrolase</keyword>
<dbReference type="Gene3D" id="2.160.20.20">
    <property type="match status" value="1"/>
</dbReference>
<sequence>MYHITHKVDIITKLSIKQQISRYNMNKIYSLKYSSLTGGLIAVSELSKKVKGKTGRKLMTASVALSVSLSALPAEASTVSAEIPYQTFRDFAENKGVFTPGATGIEIKDKNGNAVGTLDVPMIDFSSVSRRGSLTLLSQGYGVSAKHGGLGDVNNASFGYDKNNYTVVKNNKHSGLDFSLHRFSKLITEAAPADINISGQLSDSSQYTAFYRAGAGTQYIKERSGKQTHIPGTFLTGGTVGTPWYSGNNLISSSPGDTYNKSQGPLASYGQMGDSGSPLFAYDSLSEKWSLAGVTLHNNGVNGQKNNWLLLPEDYIKNIITADFDPIISFNKNSKEHMSWTYDAAKGVGRIQQDDQQFVMHGNLNGNLNAGKNLYFTGENGIIDLKDNVNQGAGYLQFADDYTVTTSNDSSWSGGGIIVNYGTTVKWGINGVSGDDLHKVGDGTLIINGTGKNEGGLKIGAGTVILEQKAKNNDSTAFSSINISGGNSRVKLSGDNQIIPDNVSWGFRGGYLDINGKNTEFSRLQAVDYGAAIINSSTDKSLLTLNLSPLKKDEIAVSVKALDMNAIFQGGHGTAGDLYKTTFYGPTQYYLLKKPKFGSVLMGSLKNTSEWQFAGTDLNQAVDMAKNNKLTSSAQASYLYHGKLLGNMDIVIPELTGNDILTLDGSVSISGDMSKQDGALIFQGHPVIHAGQTVSASQSDWENREFSLNNLNLNNADFSLSRNAFMNGNIRAVNQSTVIIGGDTVFTDKNDGTGNDVISVEGKSAAAGTSSYTGHITLEQKSALDIRDNFRGGVTSEDSHINVSSSSVLFSDASSFINSSLNIHKGGALTAQGGLFTSGSIDIGDASLLLTGTPVNSDDAAFLPTINMADGGFNLMSDSSVLKARDQASVVGDIISDKQATISFGTESGKEGILSEKASRGLAVGLLSGFNTAYRGAIHAPSASATVNNTWWQLTGDSSLRSLKNTGSMTYFTGSAANKAFHTLTVDELTTNGTAYAMRTDLKNADKLVVNKKLSGKDNILLVDFLNKPSGEKLDIELVSAPGNSSKDVFKGSEQAIGFSNVTPVITTRETDDKITWSLTGYNTVANKEATRNAAALFSVDYKAFLNEVNNLNKRMGDLRDINGEAGAWARIMSGTGSASGGFSDNYTHVQVGVDKKHELDGLDLFTGFTVTHTDSSASADVFSGKTKSVGAGLYASAMFDSGAYIDLIGKYVHHDNEYTATFAGLGTRDYSTHSWYAGAEAGYRYHVTEDAWIEPQAELVYGSVSGKQFAWKDQGMHLSMKDKDYNPLIGRTGVDVGKSFSGKDWKVTARAGLGYQFDLLANGETVLRDASGEKRIKGEKDSRMLMSVGLNAEIRDNVRFGLEFEKSAFGKYNVDNAVNANFRYSF</sequence>
<reference evidence="20 21" key="2">
    <citation type="submission" date="2018-07" db="EMBL/GenBank/DDBJ databases">
        <title>Genomic analysis of colistin resistant EHEC isolated from cattle in Japan.</title>
        <authorList>
            <person name="Kusumoto M."/>
            <person name="Misumi W."/>
            <person name="Ogura Y."/>
            <person name="Hayashi T."/>
            <person name="Akiba M."/>
        </authorList>
    </citation>
    <scope>NUCLEOTIDE SEQUENCE [LARGE SCALE GENOMIC DNA]</scope>
    <source>
        <strain evidence="20 21">E2863</strain>
        <plasmid evidence="20 21">pE2863-1</plasmid>
    </source>
</reference>
<dbReference type="GO" id="GO:0009986">
    <property type="term" value="C:cell surface"/>
    <property type="evidence" value="ECO:0007669"/>
    <property type="project" value="UniProtKB-SubCell"/>
</dbReference>
<dbReference type="SMR" id="A0A075MAC2"/>
<dbReference type="NCBIfam" id="TIGR01414">
    <property type="entry name" value="autotrans_barl"/>
    <property type="match status" value="1"/>
</dbReference>
<proteinExistence type="predicted"/>
<evidence type="ECO:0000313" key="19">
    <source>
        <dbReference type="EMBL" id="AIF77532.1"/>
    </source>
</evidence>
<dbReference type="InterPro" id="IPR006315">
    <property type="entry name" value="OM_autotransptr_brl_dom"/>
</dbReference>
<feature type="domain" description="Autotransporter" evidence="17">
    <location>
        <begin position="1121"/>
        <end position="1387"/>
    </location>
</feature>
<keyword evidence="19" id="KW-0614">Plasmid</keyword>
<dbReference type="InterPro" id="IPR030396">
    <property type="entry name" value="Peptidase_S6_dom"/>
</dbReference>
<evidence type="ECO:0000313" key="21">
    <source>
        <dbReference type="Proteomes" id="UP000281900"/>
    </source>
</evidence>
<dbReference type="InterPro" id="IPR036709">
    <property type="entry name" value="Autotransporte_beta_dom_sf"/>
</dbReference>
<geneLocation type="plasmid" evidence="19">
    <name>pH2332-107</name>
</geneLocation>
<evidence type="ECO:0000256" key="8">
    <source>
        <dbReference type="ARBA" id="ARBA00022692"/>
    </source>
</evidence>
<keyword evidence="10" id="KW-0574">Periplasm</keyword>
<keyword evidence="6" id="KW-0964">Secreted</keyword>
<keyword evidence="5" id="KW-1134">Transmembrane beta strand</keyword>
<dbReference type="GO" id="GO:0009279">
    <property type="term" value="C:cell outer membrane"/>
    <property type="evidence" value="ECO:0007669"/>
    <property type="project" value="UniProtKB-SubCell"/>
</dbReference>
<dbReference type="Gene3D" id="2.40.128.130">
    <property type="entry name" value="Autotransporter beta-domain"/>
    <property type="match status" value="1"/>
</dbReference>
<dbReference type="Pfam" id="PF02395">
    <property type="entry name" value="Peptidase_S6"/>
    <property type="match status" value="1"/>
</dbReference>
<keyword evidence="14" id="KW-0472">Membrane</keyword>
<evidence type="ECO:0000256" key="6">
    <source>
        <dbReference type="ARBA" id="ARBA00022525"/>
    </source>
</evidence>
<dbReference type="EMBL" id="KJ484627">
    <property type="protein sequence ID" value="AIF77532.1"/>
    <property type="molecule type" value="Genomic_DNA"/>
</dbReference>
<protein>
    <submittedName>
        <fullName evidence="19">Per-activated serine protease autotransporter enterotoxin EspC</fullName>
    </submittedName>
    <submittedName>
        <fullName evidence="20">Serine protease EspP</fullName>
    </submittedName>
</protein>
<evidence type="ECO:0000256" key="13">
    <source>
        <dbReference type="ARBA" id="ARBA00023026"/>
    </source>
</evidence>
<keyword evidence="15" id="KW-0865">Zymogen</keyword>
<keyword evidence="7 19" id="KW-0645">Protease</keyword>
<dbReference type="Pfam" id="PF03797">
    <property type="entry name" value="Autotransporter"/>
    <property type="match status" value="1"/>
</dbReference>
<keyword evidence="9" id="KW-0732">Signal</keyword>
<dbReference type="PROSITE" id="PS51208">
    <property type="entry name" value="AUTOTRANSPORTER"/>
    <property type="match status" value="1"/>
</dbReference>
<feature type="domain" description="Peptidase S6" evidence="18">
    <location>
        <begin position="77"/>
        <end position="318"/>
    </location>
</feature>
<dbReference type="InterPro" id="IPR004899">
    <property type="entry name" value="Pertactin_central"/>
</dbReference>
<keyword evidence="13" id="KW-0843">Virulence</keyword>
<name>A0A075MAC2_ECOLX</name>
<dbReference type="CDD" id="cd01343">
    <property type="entry name" value="PL1_Passenger_AT"/>
    <property type="match status" value="1"/>
</dbReference>
<reference evidence="19" key="1">
    <citation type="journal article" date="2014" name="J. Antimicrob. Chemother.">
        <title>Nucleotide sequences of 16 transmissible plasmids identified in nine multidrug-resistant Escherichia coli isolates expressing an ESBL phenotype isolated from food-producing animals and healthy humans.</title>
        <authorList>
            <person name="Wang J."/>
            <person name="Stephan R."/>
            <person name="Power K."/>
            <person name="Yan Q."/>
            <person name="Hachler H."/>
            <person name="Fanning S."/>
        </authorList>
    </citation>
    <scope>NUCLEOTIDE SEQUENCE</scope>
    <source>
        <strain evidence="19">Human-2332</strain>
        <plasmid evidence="19">pH2332-107</plasmid>
    </source>
</reference>
<evidence type="ECO:0000256" key="10">
    <source>
        <dbReference type="ARBA" id="ARBA00022764"/>
    </source>
</evidence>
<dbReference type="InterPro" id="IPR011050">
    <property type="entry name" value="Pectin_lyase_fold/virulence"/>
</dbReference>
<dbReference type="PRINTS" id="PR00921">
    <property type="entry name" value="IGASERPTASE"/>
</dbReference>
<evidence type="ECO:0000259" key="18">
    <source>
        <dbReference type="PROSITE" id="PS51691"/>
    </source>
</evidence>
<keyword evidence="8" id="KW-0812">Transmembrane</keyword>
<evidence type="ECO:0000256" key="4">
    <source>
        <dbReference type="ARBA" id="ARBA00004613"/>
    </source>
</evidence>
<dbReference type="Pfam" id="PF24078">
    <property type="entry name" value="Beta-sol_PIC_HAP1_IgA0_2nd"/>
    <property type="match status" value="1"/>
</dbReference>
<evidence type="ECO:0000256" key="9">
    <source>
        <dbReference type="ARBA" id="ARBA00022729"/>
    </source>
</evidence>
<evidence type="ECO:0000256" key="5">
    <source>
        <dbReference type="ARBA" id="ARBA00022452"/>
    </source>
</evidence>
<organism evidence="19">
    <name type="scientific">Escherichia coli</name>
    <dbReference type="NCBI Taxonomy" id="562"/>
    <lineage>
        <taxon>Bacteria</taxon>
        <taxon>Pseudomonadati</taxon>
        <taxon>Pseudomonadota</taxon>
        <taxon>Gammaproteobacteria</taxon>
        <taxon>Enterobacterales</taxon>
        <taxon>Enterobacteriaceae</taxon>
        <taxon>Escherichia</taxon>
    </lineage>
</organism>
<evidence type="ECO:0000256" key="3">
    <source>
        <dbReference type="ARBA" id="ARBA00004571"/>
    </source>
</evidence>
<dbReference type="SMART" id="SM00869">
    <property type="entry name" value="Autotransporter"/>
    <property type="match status" value="1"/>
</dbReference>
<dbReference type="InterPro" id="IPR012332">
    <property type="entry name" value="Autotransporter_pectin_lyase_C"/>
</dbReference>
<dbReference type="SUPFAM" id="SSF51126">
    <property type="entry name" value="Pectin lyase-like"/>
    <property type="match status" value="1"/>
</dbReference>
<dbReference type="InterPro" id="IPR005546">
    <property type="entry name" value="Autotransporte_beta"/>
</dbReference>
<evidence type="ECO:0000256" key="12">
    <source>
        <dbReference type="ARBA" id="ARBA00022825"/>
    </source>
</evidence>
<evidence type="ECO:0000256" key="15">
    <source>
        <dbReference type="ARBA" id="ARBA00023145"/>
    </source>
</evidence>
<dbReference type="Proteomes" id="UP000281900">
    <property type="component" value="Plasmid pE2863-1"/>
</dbReference>
<dbReference type="GO" id="GO:0006508">
    <property type="term" value="P:proteolysis"/>
    <property type="evidence" value="ECO:0007669"/>
    <property type="project" value="UniProtKB-KW"/>
</dbReference>
<dbReference type="Gene3D" id="2.40.10.120">
    <property type="match status" value="1"/>
</dbReference>
<gene>
    <name evidence="20" type="primary">espP</name>
    <name evidence="20" type="ORF">E2863_05416</name>
</gene>
<dbReference type="Pfam" id="PF03212">
    <property type="entry name" value="Pertactin"/>
    <property type="match status" value="1"/>
</dbReference>
<dbReference type="InterPro" id="IPR057393">
    <property type="entry name" value="PIC_HAP1_IgA0_b-sol2"/>
</dbReference>
<dbReference type="GO" id="GO:0042597">
    <property type="term" value="C:periplasmic space"/>
    <property type="evidence" value="ECO:0007669"/>
    <property type="project" value="UniProtKB-SubCell"/>
</dbReference>
<evidence type="ECO:0000256" key="2">
    <source>
        <dbReference type="ARBA" id="ARBA00004418"/>
    </source>
</evidence>
<dbReference type="InterPro" id="IPR000710">
    <property type="entry name" value="Peptidase_S6"/>
</dbReference>
<dbReference type="GO" id="GO:0004252">
    <property type="term" value="F:serine-type endopeptidase activity"/>
    <property type="evidence" value="ECO:0007669"/>
    <property type="project" value="InterPro"/>
</dbReference>
<dbReference type="GO" id="GO:0005576">
    <property type="term" value="C:extracellular region"/>
    <property type="evidence" value="ECO:0007669"/>
    <property type="project" value="UniProtKB-SubCell"/>
</dbReference>
<evidence type="ECO:0000256" key="16">
    <source>
        <dbReference type="ARBA" id="ARBA00023237"/>
    </source>
</evidence>
<keyword evidence="16" id="KW-0998">Cell outer membrane</keyword>
<evidence type="ECO:0000256" key="1">
    <source>
        <dbReference type="ARBA" id="ARBA00004241"/>
    </source>
</evidence>
<geneLocation type="plasmid" evidence="20 21">
    <name>pE2863-1</name>
</geneLocation>
<dbReference type="SUPFAM" id="SSF103515">
    <property type="entry name" value="Autotransporter"/>
    <property type="match status" value="1"/>
</dbReference>
<evidence type="ECO:0000259" key="17">
    <source>
        <dbReference type="PROSITE" id="PS51208"/>
    </source>
</evidence>
<comment type="subcellular location">
    <subcellularLocation>
        <location evidence="3">Cell outer membrane</location>
        <topology evidence="3">Multi-pass membrane protein</topology>
    </subcellularLocation>
    <subcellularLocation>
        <location evidence="1">Cell surface</location>
    </subcellularLocation>
    <subcellularLocation>
        <location evidence="2">Periplasm</location>
    </subcellularLocation>
    <subcellularLocation>
        <location evidence="4">Secreted</location>
    </subcellularLocation>
</comment>